<dbReference type="SUPFAM" id="SSF52922">
    <property type="entry name" value="TK C-terminal domain-like"/>
    <property type="match status" value="1"/>
</dbReference>
<feature type="domain" description="Transketolase-like pyrimidine-binding" evidence="11">
    <location>
        <begin position="316"/>
        <end position="480"/>
    </location>
</feature>
<feature type="binding site" evidence="10">
    <location>
        <position position="367"/>
    </location>
    <ligand>
        <name>thiamine diphosphate</name>
        <dbReference type="ChEBI" id="CHEBI:58937"/>
    </ligand>
</feature>
<dbReference type="FunFam" id="3.40.50.970:FF:000005">
    <property type="entry name" value="1-deoxy-D-xylulose-5-phosphate synthase"/>
    <property type="match status" value="1"/>
</dbReference>
<dbReference type="GO" id="GO:0009228">
    <property type="term" value="P:thiamine biosynthetic process"/>
    <property type="evidence" value="ECO:0007669"/>
    <property type="project" value="UniProtKB-UniRule"/>
</dbReference>
<comment type="cofactor">
    <cofactor evidence="10">
        <name>thiamine diphosphate</name>
        <dbReference type="ChEBI" id="CHEBI:58937"/>
    </cofactor>
    <text evidence="10">Binds 1 thiamine pyrophosphate per subunit.</text>
</comment>
<dbReference type="STRING" id="1206085.SAMN05443575_2646"/>
<dbReference type="InterPro" id="IPR005477">
    <property type="entry name" value="Dxylulose-5-P_synthase"/>
</dbReference>
<accession>A0A1M5M758</accession>
<proteinExistence type="inferred from homology"/>
<comment type="catalytic activity">
    <reaction evidence="10">
        <text>D-glyceraldehyde 3-phosphate + pyruvate + H(+) = 1-deoxy-D-xylulose 5-phosphate + CO2</text>
        <dbReference type="Rhea" id="RHEA:12605"/>
        <dbReference type="ChEBI" id="CHEBI:15361"/>
        <dbReference type="ChEBI" id="CHEBI:15378"/>
        <dbReference type="ChEBI" id="CHEBI:16526"/>
        <dbReference type="ChEBI" id="CHEBI:57792"/>
        <dbReference type="ChEBI" id="CHEBI:59776"/>
        <dbReference type="EC" id="2.2.1.7"/>
    </reaction>
</comment>
<feature type="binding site" evidence="10">
    <location>
        <position position="286"/>
    </location>
    <ligand>
        <name>thiamine diphosphate</name>
        <dbReference type="ChEBI" id="CHEBI:58937"/>
    </ligand>
</feature>
<feature type="binding site" evidence="10">
    <location>
        <position position="175"/>
    </location>
    <ligand>
        <name>Mg(2+)</name>
        <dbReference type="ChEBI" id="CHEBI:18420"/>
    </ligand>
</feature>
<reference evidence="12 13" key="1">
    <citation type="submission" date="2016-11" db="EMBL/GenBank/DDBJ databases">
        <authorList>
            <person name="Jaros S."/>
            <person name="Januszkiewicz K."/>
            <person name="Wedrychowicz H."/>
        </authorList>
    </citation>
    <scope>NUCLEOTIDE SEQUENCE [LARGE SCALE GENOMIC DNA]</scope>
    <source>
        <strain evidence="12 13">DSM 45627</strain>
    </source>
</reference>
<dbReference type="Proteomes" id="UP000186132">
    <property type="component" value="Unassembled WGS sequence"/>
</dbReference>
<gene>
    <name evidence="10" type="primary">dxs</name>
    <name evidence="12" type="ORF">SAMN05443575_2646</name>
</gene>
<dbReference type="PANTHER" id="PTHR43322">
    <property type="entry name" value="1-D-DEOXYXYLULOSE 5-PHOSPHATE SYNTHASE-RELATED"/>
    <property type="match status" value="1"/>
</dbReference>
<dbReference type="PROSITE" id="PS00802">
    <property type="entry name" value="TRANSKETOLASE_2"/>
    <property type="match status" value="1"/>
</dbReference>
<feature type="binding site" evidence="10">
    <location>
        <position position="175"/>
    </location>
    <ligand>
        <name>thiamine diphosphate</name>
        <dbReference type="ChEBI" id="CHEBI:58937"/>
    </ligand>
</feature>
<dbReference type="GO" id="GO:0008661">
    <property type="term" value="F:1-deoxy-D-xylulose-5-phosphate synthase activity"/>
    <property type="evidence" value="ECO:0007669"/>
    <property type="project" value="UniProtKB-UniRule"/>
</dbReference>
<dbReference type="Pfam" id="PF02779">
    <property type="entry name" value="Transket_pyr"/>
    <property type="match status" value="1"/>
</dbReference>
<dbReference type="EC" id="2.2.1.7" evidence="10"/>
<dbReference type="InterPro" id="IPR005475">
    <property type="entry name" value="Transketolase-like_Pyr-bd"/>
</dbReference>
<dbReference type="SUPFAM" id="SSF52518">
    <property type="entry name" value="Thiamin diphosphate-binding fold (THDP-binding)"/>
    <property type="match status" value="2"/>
</dbReference>
<dbReference type="NCBIfam" id="TIGR00204">
    <property type="entry name" value="dxs"/>
    <property type="match status" value="1"/>
</dbReference>
<feature type="binding site" evidence="10">
    <location>
        <position position="74"/>
    </location>
    <ligand>
        <name>thiamine diphosphate</name>
        <dbReference type="ChEBI" id="CHEBI:58937"/>
    </ligand>
</feature>
<evidence type="ECO:0000256" key="1">
    <source>
        <dbReference type="ARBA" id="ARBA00004980"/>
    </source>
</evidence>
<dbReference type="RefSeq" id="WP_073390764.1">
    <property type="nucleotide sequence ID" value="NZ_FQVU01000003.1"/>
</dbReference>
<dbReference type="CDD" id="cd02007">
    <property type="entry name" value="TPP_DXS"/>
    <property type="match status" value="1"/>
</dbReference>
<dbReference type="InterPro" id="IPR009014">
    <property type="entry name" value="Transketo_C/PFOR_II"/>
</dbReference>
<evidence type="ECO:0000259" key="11">
    <source>
        <dbReference type="SMART" id="SM00861"/>
    </source>
</evidence>
<protein>
    <recommendedName>
        <fullName evidence="10">1-deoxy-D-xylulose-5-phosphate synthase</fullName>
        <ecNumber evidence="10">2.2.1.7</ecNumber>
    </recommendedName>
    <alternativeName>
        <fullName evidence="10">1-deoxyxylulose-5-phosphate synthase</fullName>
        <shortName evidence="10">DXP synthase</shortName>
        <shortName evidence="10">DXPS</shortName>
    </alternativeName>
</protein>
<comment type="function">
    <text evidence="10">Catalyzes the acyloin condensation reaction between C atoms 2 and 3 of pyruvate and glyceraldehyde 3-phosphate to yield 1-deoxy-D-xylulose-5-phosphate (DXP).</text>
</comment>
<dbReference type="PANTHER" id="PTHR43322:SF5">
    <property type="entry name" value="1-DEOXY-D-XYLULOSE-5-PHOSPHATE SYNTHASE, CHLOROPLASTIC"/>
    <property type="match status" value="1"/>
</dbReference>
<keyword evidence="8 10" id="KW-0786">Thiamine pyrophosphate</keyword>
<dbReference type="Pfam" id="PF02780">
    <property type="entry name" value="Transketolase_C"/>
    <property type="match status" value="1"/>
</dbReference>
<keyword evidence="13" id="KW-1185">Reference proteome</keyword>
<dbReference type="InterPro" id="IPR049557">
    <property type="entry name" value="Transketolase_CS"/>
</dbReference>
<keyword evidence="7 10" id="KW-0784">Thiamine biosynthesis</keyword>
<dbReference type="NCBIfam" id="NF003933">
    <property type="entry name" value="PRK05444.2-2"/>
    <property type="match status" value="1"/>
</dbReference>
<evidence type="ECO:0000256" key="4">
    <source>
        <dbReference type="ARBA" id="ARBA00022679"/>
    </source>
</evidence>
<keyword evidence="5 10" id="KW-0479">Metal-binding</keyword>
<name>A0A1M5M758_9ACTN</name>
<dbReference type="GO" id="GO:0000287">
    <property type="term" value="F:magnesium ion binding"/>
    <property type="evidence" value="ECO:0007669"/>
    <property type="project" value="UniProtKB-UniRule"/>
</dbReference>
<keyword evidence="4 10" id="KW-0808">Transferase</keyword>
<dbReference type="GO" id="GO:0016114">
    <property type="term" value="P:terpenoid biosynthetic process"/>
    <property type="evidence" value="ECO:0007669"/>
    <property type="project" value="UniProtKB-UniRule"/>
</dbReference>
<evidence type="ECO:0000256" key="7">
    <source>
        <dbReference type="ARBA" id="ARBA00022977"/>
    </source>
</evidence>
<comment type="cofactor">
    <cofactor evidence="10">
        <name>Mg(2+)</name>
        <dbReference type="ChEBI" id="CHEBI:18420"/>
    </cofactor>
    <text evidence="10">Binds 1 Mg(2+) ion per subunit.</text>
</comment>
<keyword evidence="6 10" id="KW-0460">Magnesium</keyword>
<evidence type="ECO:0000256" key="6">
    <source>
        <dbReference type="ARBA" id="ARBA00022842"/>
    </source>
</evidence>
<evidence type="ECO:0000256" key="2">
    <source>
        <dbReference type="ARBA" id="ARBA00011081"/>
    </source>
</evidence>
<feature type="binding site" evidence="10">
    <location>
        <begin position="147"/>
        <end position="148"/>
    </location>
    <ligand>
        <name>thiamine diphosphate</name>
        <dbReference type="ChEBI" id="CHEBI:58937"/>
    </ligand>
</feature>
<comment type="pathway">
    <text evidence="1 10">Metabolic intermediate biosynthesis; 1-deoxy-D-xylulose 5-phosphate biosynthesis; 1-deoxy-D-xylulose 5-phosphate from D-glyceraldehyde 3-phosphate and pyruvate: step 1/1.</text>
</comment>
<evidence type="ECO:0000256" key="5">
    <source>
        <dbReference type="ARBA" id="ARBA00022723"/>
    </source>
</evidence>
<evidence type="ECO:0000313" key="12">
    <source>
        <dbReference type="EMBL" id="SHG73065.1"/>
    </source>
</evidence>
<dbReference type="AlphaFoldDB" id="A0A1M5M758"/>
<dbReference type="OrthoDB" id="9803371at2"/>
<dbReference type="UniPathway" id="UPA00064">
    <property type="reaction ID" value="UER00091"/>
</dbReference>
<dbReference type="Pfam" id="PF13292">
    <property type="entry name" value="DXP_synthase_N"/>
    <property type="match status" value="1"/>
</dbReference>
<feature type="binding site" evidence="10">
    <location>
        <begin position="115"/>
        <end position="117"/>
    </location>
    <ligand>
        <name>thiamine diphosphate</name>
        <dbReference type="ChEBI" id="CHEBI:58937"/>
    </ligand>
</feature>
<dbReference type="GO" id="GO:0030976">
    <property type="term" value="F:thiamine pyrophosphate binding"/>
    <property type="evidence" value="ECO:0007669"/>
    <property type="project" value="UniProtKB-UniRule"/>
</dbReference>
<dbReference type="GO" id="GO:0019288">
    <property type="term" value="P:isopentenyl diphosphate biosynthetic process, methylerythritol 4-phosphate pathway"/>
    <property type="evidence" value="ECO:0007669"/>
    <property type="project" value="TreeGrafter"/>
</dbReference>
<keyword evidence="9 10" id="KW-0414">Isoprene biosynthesis</keyword>
<dbReference type="Gene3D" id="3.40.50.970">
    <property type="match status" value="2"/>
</dbReference>
<dbReference type="HAMAP" id="MF_00315">
    <property type="entry name" value="DXP_synth"/>
    <property type="match status" value="1"/>
</dbReference>
<evidence type="ECO:0000256" key="10">
    <source>
        <dbReference type="HAMAP-Rule" id="MF_00315"/>
    </source>
</evidence>
<comment type="subunit">
    <text evidence="3 10">Homodimer.</text>
</comment>
<dbReference type="GO" id="GO:0005829">
    <property type="term" value="C:cytosol"/>
    <property type="evidence" value="ECO:0007669"/>
    <property type="project" value="TreeGrafter"/>
</dbReference>
<evidence type="ECO:0000256" key="3">
    <source>
        <dbReference type="ARBA" id="ARBA00011738"/>
    </source>
</evidence>
<comment type="similarity">
    <text evidence="2 10">Belongs to the transketolase family. DXPS subfamily.</text>
</comment>
<evidence type="ECO:0000313" key="13">
    <source>
        <dbReference type="Proteomes" id="UP000186132"/>
    </source>
</evidence>
<dbReference type="PROSITE" id="PS00801">
    <property type="entry name" value="TRANSKETOLASE_1"/>
    <property type="match status" value="1"/>
</dbReference>
<dbReference type="InterPro" id="IPR029061">
    <property type="entry name" value="THDP-binding"/>
</dbReference>
<dbReference type="Gene3D" id="3.40.50.920">
    <property type="match status" value="1"/>
</dbReference>
<dbReference type="InterPro" id="IPR033248">
    <property type="entry name" value="Transketolase_C"/>
</dbReference>
<organism evidence="12 13">
    <name type="scientific">Jatrophihabitans endophyticus</name>
    <dbReference type="NCBI Taxonomy" id="1206085"/>
    <lineage>
        <taxon>Bacteria</taxon>
        <taxon>Bacillati</taxon>
        <taxon>Actinomycetota</taxon>
        <taxon>Actinomycetes</taxon>
        <taxon>Jatrophihabitantales</taxon>
        <taxon>Jatrophihabitantaceae</taxon>
        <taxon>Jatrophihabitans</taxon>
    </lineage>
</organism>
<dbReference type="InterPro" id="IPR020826">
    <property type="entry name" value="Transketolase_BS"/>
</dbReference>
<evidence type="ECO:0000256" key="9">
    <source>
        <dbReference type="ARBA" id="ARBA00023229"/>
    </source>
</evidence>
<evidence type="ECO:0000256" key="8">
    <source>
        <dbReference type="ARBA" id="ARBA00023052"/>
    </source>
</evidence>
<dbReference type="EMBL" id="FQVU01000003">
    <property type="protein sequence ID" value="SHG73065.1"/>
    <property type="molecule type" value="Genomic_DNA"/>
</dbReference>
<dbReference type="CDD" id="cd07033">
    <property type="entry name" value="TPP_PYR_DXS_TK_like"/>
    <property type="match status" value="1"/>
</dbReference>
<feature type="binding site" evidence="10">
    <location>
        <position position="146"/>
    </location>
    <ligand>
        <name>Mg(2+)</name>
        <dbReference type="ChEBI" id="CHEBI:18420"/>
    </ligand>
</feature>
<dbReference type="SMART" id="SM00861">
    <property type="entry name" value="Transket_pyr"/>
    <property type="match status" value="1"/>
</dbReference>
<sequence length="654" mass="68285">MTRVLDGLTGPADLRALADDDLATLATEIRDLLVETVARTGGHLGPNLGAVELTIALHRVFDSPTEPILFDVGHQAYVHKILTGRAGQMPTLRQGGGLSGYPSRAESPHDWIENSHASTALSYADGLAKAYQVRGERRPVVAVVGDGALTGGMCWEALNNIAASDRPVIVVVNDNGRSYSPTAGGFAQHLAGLRLSPNYERTLRQVKGALGRTPVVGAPLYDALHGVKRGLKDLLQPQGMFEDLGLKYFGPVDGHDVAALEAAFRMARGFDGPVIVHAATRKGYGYGPAENDEADQMHQSGGFDPVTGLARKASGRTWTSAFGEELVAIGERRDDVVAITAAMCEPTGLGAFLRRFPERTYDVGIAEQHAVTSAAGLASGGLHPVVAVYATFLNRAFDQLLMDVALHRLPVTVVLDRAGVTGQDGPSHNGIWDLALLGMVPGLRLAAPRDEPSLRELLREAVDVTDGPTVVRFPKTPLGDDLPALRRVGDVDVLAEPAADAAADVLLVAVGSTAGEALGAAAAAGRAGYSVRVVSPRWVTPVDPALVALAADAGLVVTVEDGVETGGVGARLAQAVRNAGSDVPTREIGVPVRFLEHGSVADVKASVGLTVQDIGRRVVEWAASVARPGRVALDGSGQDADVATVRRSGDNGGQ</sequence>